<name>A0A1Q2M991_9GAMM</name>
<dbReference type="InterPro" id="IPR051544">
    <property type="entry name" value="TPS_OM_transporter"/>
</dbReference>
<evidence type="ECO:0000256" key="3">
    <source>
        <dbReference type="ARBA" id="ARBA00022448"/>
    </source>
</evidence>
<dbReference type="Proteomes" id="UP000188219">
    <property type="component" value="Chromosome"/>
</dbReference>
<dbReference type="Pfam" id="PF03865">
    <property type="entry name" value="ShlB"/>
    <property type="match status" value="1"/>
</dbReference>
<proteinExistence type="inferred from homology"/>
<evidence type="ECO:0000313" key="12">
    <source>
        <dbReference type="Proteomes" id="UP000188219"/>
    </source>
</evidence>
<organism evidence="11 12">
    <name type="scientific">Microbulbifer agarilyticus</name>
    <dbReference type="NCBI Taxonomy" id="260552"/>
    <lineage>
        <taxon>Bacteria</taxon>
        <taxon>Pseudomonadati</taxon>
        <taxon>Pseudomonadota</taxon>
        <taxon>Gammaproteobacteria</taxon>
        <taxon>Cellvibrionales</taxon>
        <taxon>Microbulbiferaceae</taxon>
        <taxon>Microbulbifer</taxon>
    </lineage>
</organism>
<reference evidence="11" key="1">
    <citation type="submission" date="2017-02" db="EMBL/GenBank/DDBJ databases">
        <title>Genome of Microbulbifer agarilyticus GP101.</title>
        <authorList>
            <person name="Jung J."/>
            <person name="Bae S.S."/>
            <person name="Baek K."/>
        </authorList>
    </citation>
    <scope>NUCLEOTIDE SEQUENCE [LARGE SCALE GENOMIC DNA]</scope>
    <source>
        <strain evidence="11">GP101</strain>
    </source>
</reference>
<dbReference type="EMBL" id="CP019650">
    <property type="protein sequence ID" value="AQQ68772.1"/>
    <property type="molecule type" value="Genomic_DNA"/>
</dbReference>
<keyword evidence="6" id="KW-0653">Protein transport</keyword>
<evidence type="ECO:0000256" key="7">
    <source>
        <dbReference type="ARBA" id="ARBA00023136"/>
    </source>
</evidence>
<evidence type="ECO:0000259" key="10">
    <source>
        <dbReference type="PROSITE" id="PS51779"/>
    </source>
</evidence>
<dbReference type="GO" id="GO:0098046">
    <property type="term" value="C:type V protein secretion system complex"/>
    <property type="evidence" value="ECO:0007669"/>
    <property type="project" value="TreeGrafter"/>
</dbReference>
<comment type="similarity">
    <text evidence="2">Belongs to the TPS (TC 1.B.20) family.</text>
</comment>
<keyword evidence="12" id="KW-1185">Reference proteome</keyword>
<keyword evidence="8" id="KW-0998">Cell outer membrane</keyword>
<evidence type="ECO:0000256" key="4">
    <source>
        <dbReference type="ARBA" id="ARBA00022452"/>
    </source>
</evidence>
<evidence type="ECO:0000313" key="11">
    <source>
        <dbReference type="EMBL" id="AQQ68772.1"/>
    </source>
</evidence>
<keyword evidence="7" id="KW-0472">Membrane</keyword>
<evidence type="ECO:0000256" key="6">
    <source>
        <dbReference type="ARBA" id="ARBA00022927"/>
    </source>
</evidence>
<dbReference type="eggNOG" id="COG2831">
    <property type="taxonomic scope" value="Bacteria"/>
</dbReference>
<dbReference type="OrthoDB" id="5664954at2"/>
<dbReference type="PROSITE" id="PS51779">
    <property type="entry name" value="POTRA"/>
    <property type="match status" value="1"/>
</dbReference>
<evidence type="ECO:0000256" key="9">
    <source>
        <dbReference type="SAM" id="SignalP"/>
    </source>
</evidence>
<dbReference type="PANTHER" id="PTHR34597">
    <property type="entry name" value="SLR1661 PROTEIN"/>
    <property type="match status" value="1"/>
</dbReference>
<protein>
    <recommendedName>
        <fullName evidence="10">POTRA domain-containing protein</fullName>
    </recommendedName>
</protein>
<evidence type="ECO:0000256" key="8">
    <source>
        <dbReference type="ARBA" id="ARBA00023237"/>
    </source>
</evidence>
<keyword evidence="5" id="KW-0812">Transmembrane</keyword>
<dbReference type="InterPro" id="IPR005565">
    <property type="entry name" value="Hemolysn_activator_HlyB_C"/>
</dbReference>
<dbReference type="Gene3D" id="3.10.20.310">
    <property type="entry name" value="membrane protein fhac"/>
    <property type="match status" value="1"/>
</dbReference>
<dbReference type="KEGG" id="maga:Mag101_14860"/>
<dbReference type="GO" id="GO:0046819">
    <property type="term" value="P:protein secretion by the type V secretion system"/>
    <property type="evidence" value="ECO:0007669"/>
    <property type="project" value="TreeGrafter"/>
</dbReference>
<feature type="signal peptide" evidence="9">
    <location>
        <begin position="1"/>
        <end position="28"/>
    </location>
</feature>
<dbReference type="STRING" id="260552.Mag101_14860"/>
<dbReference type="GO" id="GO:0008320">
    <property type="term" value="F:protein transmembrane transporter activity"/>
    <property type="evidence" value="ECO:0007669"/>
    <property type="project" value="TreeGrafter"/>
</dbReference>
<accession>A0A1Q2M991</accession>
<keyword evidence="4" id="KW-1134">Transmembrane beta strand</keyword>
<dbReference type="InterPro" id="IPR034746">
    <property type="entry name" value="POTRA"/>
</dbReference>
<dbReference type="AlphaFoldDB" id="A0A1Q2M991"/>
<evidence type="ECO:0000256" key="1">
    <source>
        <dbReference type="ARBA" id="ARBA00004442"/>
    </source>
</evidence>
<feature type="chain" id="PRO_5012840210" description="POTRA domain-containing protein" evidence="9">
    <location>
        <begin position="29"/>
        <end position="567"/>
    </location>
</feature>
<evidence type="ECO:0000256" key="5">
    <source>
        <dbReference type="ARBA" id="ARBA00022692"/>
    </source>
</evidence>
<evidence type="ECO:0000256" key="2">
    <source>
        <dbReference type="ARBA" id="ARBA00009055"/>
    </source>
</evidence>
<dbReference type="PANTHER" id="PTHR34597:SF1">
    <property type="entry name" value="HEME_HEMOPEXIN TRANSPORTER PROTEIN HUXB"/>
    <property type="match status" value="1"/>
</dbReference>
<sequence>MVMKVARLEFGKLAQALALAVAVPCAWAQTEVDLPDHIPGADAGEQAAEIRRREQLLMDRPAMPALRLIDEVEVTGDPRELEGPIFELRSVRFSPSELLTEQQLRDIVLPYLGQQVAHSQLMEIVESINRTYRESGVYTAVAVLPQQEVKEGVVSIRLIEGKLGEIRFEGNEYTPDAFFSEWMVEHQGQETVDMPRLQADILEFNRLHDERIRAELRRGESFGLTDIVVTVQEPERGFFQTFADNYGYESSGRESLGFMYRRQHLLSGGDRAIAYLSGSEGAQSLSLSYNRPLPGTLWRVGGSASLTRTDLTEGDFATSEVQGDSHRLGLESSWLAWSGERGWLNVLGAAGYTRSTTEIAGVVFSDDAILQGQVGVSVNWVGRNWQVTGRQMLAYTDFDDKSDVGSARQATQETLYNGALTGYVRAGTTGFYGILLSSWQHSNDAQLPGSLSFSLGGPTSIRGYLPSAVSGDRGWYGQAELHYDGWQPWDVTVEPYLFFDYGEAKSLDRGADGTEKINVETPLGAGGVGLALSGTFWSLSMNYAEPTKEATPKQDSAVFYARMSVRY</sequence>
<dbReference type="Pfam" id="PF08479">
    <property type="entry name" value="POTRA_2"/>
    <property type="match status" value="1"/>
</dbReference>
<comment type="subcellular location">
    <subcellularLocation>
        <location evidence="1">Cell outer membrane</location>
    </subcellularLocation>
</comment>
<dbReference type="Gene3D" id="2.40.160.50">
    <property type="entry name" value="membrane protein fhac: a member of the omp85/tpsb transporter family"/>
    <property type="match status" value="1"/>
</dbReference>
<keyword evidence="9" id="KW-0732">Signal</keyword>
<keyword evidence="3" id="KW-0813">Transport</keyword>
<dbReference type="GO" id="GO:0009279">
    <property type="term" value="C:cell outer membrane"/>
    <property type="evidence" value="ECO:0007669"/>
    <property type="project" value="UniProtKB-SubCell"/>
</dbReference>
<feature type="domain" description="POTRA" evidence="10">
    <location>
        <begin position="86"/>
        <end position="161"/>
    </location>
</feature>
<dbReference type="InterPro" id="IPR013686">
    <property type="entry name" value="Polypept-transport_assoc_ShlB"/>
</dbReference>
<gene>
    <name evidence="11" type="ORF">Mag101_14860</name>
</gene>